<reference evidence="2 3" key="1">
    <citation type="submission" date="2022-12" db="EMBL/GenBank/DDBJ databases">
        <title>Chromosome-scale assembly of the Ensete ventricosum genome.</title>
        <authorList>
            <person name="Dussert Y."/>
            <person name="Stocks J."/>
            <person name="Wendawek A."/>
            <person name="Woldeyes F."/>
            <person name="Nichols R.A."/>
            <person name="Borrell J.S."/>
        </authorList>
    </citation>
    <scope>NUCLEOTIDE SEQUENCE [LARGE SCALE GENOMIC DNA]</scope>
    <source>
        <strain evidence="3">cv. Maze</strain>
        <tissue evidence="2">Seeds</tissue>
    </source>
</reference>
<dbReference type="Proteomes" id="UP001222027">
    <property type="component" value="Unassembled WGS sequence"/>
</dbReference>
<sequence>MMGSSHLDHYHQEELHGLASLATVPAFHDLGCAREWWNQNQLLNLGDYVSNANGALSGHTDFSLNHEISSRSSPMIQDMGCHWTCNDQEGFVSQLPAYAYQLNLAKAKEWLTDNSFRKLNGFFKDHRDQDDQPHEKFFMRALASHGQTDGLRPLPENSSFDGYEGDHVGESRRR</sequence>
<name>A0AAV8PKK7_ENSVE</name>
<dbReference type="AlphaFoldDB" id="A0AAV8PKK7"/>
<proteinExistence type="predicted"/>
<accession>A0AAV8PKK7</accession>
<feature type="region of interest" description="Disordered" evidence="1">
    <location>
        <begin position="147"/>
        <end position="174"/>
    </location>
</feature>
<evidence type="ECO:0000256" key="1">
    <source>
        <dbReference type="SAM" id="MobiDB-lite"/>
    </source>
</evidence>
<keyword evidence="3" id="KW-1185">Reference proteome</keyword>
<evidence type="ECO:0000313" key="3">
    <source>
        <dbReference type="Proteomes" id="UP001222027"/>
    </source>
</evidence>
<dbReference type="EMBL" id="JAQQAF010000016">
    <property type="protein sequence ID" value="KAJ8455944.1"/>
    <property type="molecule type" value="Genomic_DNA"/>
</dbReference>
<protein>
    <submittedName>
        <fullName evidence="2">Uncharacterized protein</fullName>
    </submittedName>
</protein>
<organism evidence="2 3">
    <name type="scientific">Ensete ventricosum</name>
    <name type="common">Abyssinian banana</name>
    <name type="synonym">Musa ensete</name>
    <dbReference type="NCBI Taxonomy" id="4639"/>
    <lineage>
        <taxon>Eukaryota</taxon>
        <taxon>Viridiplantae</taxon>
        <taxon>Streptophyta</taxon>
        <taxon>Embryophyta</taxon>
        <taxon>Tracheophyta</taxon>
        <taxon>Spermatophyta</taxon>
        <taxon>Magnoliopsida</taxon>
        <taxon>Liliopsida</taxon>
        <taxon>Zingiberales</taxon>
        <taxon>Musaceae</taxon>
        <taxon>Ensete</taxon>
    </lineage>
</organism>
<feature type="compositionally biased region" description="Basic and acidic residues" evidence="1">
    <location>
        <begin position="164"/>
        <end position="174"/>
    </location>
</feature>
<comment type="caution">
    <text evidence="2">The sequence shown here is derived from an EMBL/GenBank/DDBJ whole genome shotgun (WGS) entry which is preliminary data.</text>
</comment>
<gene>
    <name evidence="2" type="ORF">OPV22_034860</name>
</gene>
<evidence type="ECO:0000313" key="2">
    <source>
        <dbReference type="EMBL" id="KAJ8455944.1"/>
    </source>
</evidence>